<protein>
    <submittedName>
        <fullName evidence="1">DUF3603 family protein</fullName>
    </submittedName>
</protein>
<dbReference type="InterPro" id="IPR020909">
    <property type="entry name" value="UPF0736"/>
</dbReference>
<name>A0A494YR52_9BACI</name>
<dbReference type="OrthoDB" id="2960746at2"/>
<dbReference type="Proteomes" id="UP000281813">
    <property type="component" value="Unassembled WGS sequence"/>
</dbReference>
<dbReference type="EMBL" id="RBZO01000062">
    <property type="protein sequence ID" value="RKQ11498.1"/>
    <property type="molecule type" value="Genomic_DNA"/>
</dbReference>
<dbReference type="Pfam" id="PF12227">
    <property type="entry name" value="DUF3603"/>
    <property type="match status" value="1"/>
</dbReference>
<keyword evidence="2" id="KW-1185">Reference proteome</keyword>
<reference evidence="1 2" key="1">
    <citation type="journal article" date="2015" name="Antonie Van Leeuwenhoek">
        <title>Oceanobacillus bengalensis sp. nov., a bacterium isolated from seawater of the Bay of Bengal.</title>
        <authorList>
            <person name="Yongchang O."/>
            <person name="Xiang W."/>
            <person name="Wang G."/>
        </authorList>
    </citation>
    <scope>NUCLEOTIDE SEQUENCE [LARGE SCALE GENOMIC DNA]</scope>
    <source>
        <strain evidence="1 2">MCCC 1K00260</strain>
    </source>
</reference>
<dbReference type="AlphaFoldDB" id="A0A494YR52"/>
<accession>A0A494YR52</accession>
<gene>
    <name evidence="1" type="ORF">D8M05_19730</name>
</gene>
<sequence>MLYLHDVWVNWFEGEENGYSVCYFHEWRKEDGIELLDQVPLLYITSGLYNYIENDMHDLPKGLLDAIYKRAYIRKGHERSVLDFACVVTNGEDIIAFDTIGYQIPIRKSRLIPRQEQLVYDMIKKTKPQSFGFDEENYSKEYHMLSMAPELVFGLTRKERQLKQLLMIALDQLRTTNNLEELRYWLTEWDPKQYPFIRYMDEEKVWETLYDGVKDGWSEAQEELCAKLIKGQPFLEKMWEVENGQEQQNASNQK</sequence>
<proteinExistence type="predicted"/>
<organism evidence="1 2">
    <name type="scientific">Oceanobacillus bengalensis</name>
    <dbReference type="NCBI Taxonomy" id="1435466"/>
    <lineage>
        <taxon>Bacteria</taxon>
        <taxon>Bacillati</taxon>
        <taxon>Bacillota</taxon>
        <taxon>Bacilli</taxon>
        <taxon>Bacillales</taxon>
        <taxon>Bacillaceae</taxon>
        <taxon>Oceanobacillus</taxon>
    </lineage>
</organism>
<evidence type="ECO:0000313" key="1">
    <source>
        <dbReference type="EMBL" id="RKQ11498.1"/>
    </source>
</evidence>
<comment type="caution">
    <text evidence="1">The sequence shown here is derived from an EMBL/GenBank/DDBJ whole genome shotgun (WGS) entry which is preliminary data.</text>
</comment>
<dbReference type="RefSeq" id="WP_121134793.1">
    <property type="nucleotide sequence ID" value="NZ_JBHUFK010000034.1"/>
</dbReference>
<evidence type="ECO:0000313" key="2">
    <source>
        <dbReference type="Proteomes" id="UP000281813"/>
    </source>
</evidence>